<dbReference type="PROSITE" id="PS51462">
    <property type="entry name" value="NUDIX"/>
    <property type="match status" value="1"/>
</dbReference>
<dbReference type="Pfam" id="PF00293">
    <property type="entry name" value="NUDIX"/>
    <property type="match status" value="1"/>
</dbReference>
<keyword evidence="4" id="KW-1185">Reference proteome</keyword>
<accession>A0ABV8FXE8</accession>
<feature type="domain" description="Nudix hydrolase" evidence="2">
    <location>
        <begin position="1"/>
        <end position="141"/>
    </location>
</feature>
<organism evidence="3 4">
    <name type="scientific">Nonomuraea purpurea</name>
    <dbReference type="NCBI Taxonomy" id="1849276"/>
    <lineage>
        <taxon>Bacteria</taxon>
        <taxon>Bacillati</taxon>
        <taxon>Actinomycetota</taxon>
        <taxon>Actinomycetes</taxon>
        <taxon>Streptosporangiales</taxon>
        <taxon>Streptosporangiaceae</taxon>
        <taxon>Nonomuraea</taxon>
    </lineage>
</organism>
<dbReference type="Proteomes" id="UP001595851">
    <property type="component" value="Unassembled WGS sequence"/>
</dbReference>
<dbReference type="SUPFAM" id="SSF55811">
    <property type="entry name" value="Nudix"/>
    <property type="match status" value="1"/>
</dbReference>
<proteinExistence type="predicted"/>
<dbReference type="InterPro" id="IPR051325">
    <property type="entry name" value="Nudix_hydrolase_domain"/>
</dbReference>
<dbReference type="CDD" id="cd04664">
    <property type="entry name" value="NUDIX_DHNTPase_like"/>
    <property type="match status" value="1"/>
</dbReference>
<dbReference type="InterPro" id="IPR015797">
    <property type="entry name" value="NUDIX_hydrolase-like_dom_sf"/>
</dbReference>
<dbReference type="PANTHER" id="PTHR21340:SF0">
    <property type="entry name" value="BIS(5'-NUCLEOSYL)-TETRAPHOSPHATASE [ASYMMETRICAL]"/>
    <property type="match status" value="1"/>
</dbReference>
<dbReference type="EMBL" id="JBHSBI010000001">
    <property type="protein sequence ID" value="MFC4006133.1"/>
    <property type="molecule type" value="Genomic_DNA"/>
</dbReference>
<evidence type="ECO:0000259" key="2">
    <source>
        <dbReference type="PROSITE" id="PS51462"/>
    </source>
</evidence>
<dbReference type="PANTHER" id="PTHR21340">
    <property type="entry name" value="DIADENOSINE 5,5-P1,P4-TETRAPHOSPHATE PYROPHOSPHOHYDROLASE MUTT"/>
    <property type="match status" value="1"/>
</dbReference>
<name>A0ABV8FXE8_9ACTN</name>
<evidence type="ECO:0000313" key="4">
    <source>
        <dbReference type="Proteomes" id="UP001595851"/>
    </source>
</evidence>
<dbReference type="Gene3D" id="3.90.79.10">
    <property type="entry name" value="Nucleoside Triphosphate Pyrophosphohydrolase"/>
    <property type="match status" value="1"/>
</dbReference>
<protein>
    <submittedName>
        <fullName evidence="3">NUDIX pyrophosphatase</fullName>
    </submittedName>
</protein>
<dbReference type="RefSeq" id="WP_379526289.1">
    <property type="nucleotide sequence ID" value="NZ_JBHSBI010000001.1"/>
</dbReference>
<evidence type="ECO:0000256" key="1">
    <source>
        <dbReference type="ARBA" id="ARBA00022801"/>
    </source>
</evidence>
<sequence length="153" mass="17456">MRQPYTVLVFVYRIAAGSPEYAIFQRADDSNWQSVSGGVEEGEDLGAARREAAEETGLHDMGPLRKLDMVSGVEKTCFAAAKHWPANLYIVPKHFFAMDVTHVASEIVLSDEHRDMRWLAYEAAYETLRYDDDKTALWELDQRILRDYLPAAQ</sequence>
<reference evidence="4" key="1">
    <citation type="journal article" date="2019" name="Int. J. Syst. Evol. Microbiol.">
        <title>The Global Catalogue of Microorganisms (GCM) 10K type strain sequencing project: providing services to taxonomists for standard genome sequencing and annotation.</title>
        <authorList>
            <consortium name="The Broad Institute Genomics Platform"/>
            <consortium name="The Broad Institute Genome Sequencing Center for Infectious Disease"/>
            <person name="Wu L."/>
            <person name="Ma J."/>
        </authorList>
    </citation>
    <scope>NUCLEOTIDE SEQUENCE [LARGE SCALE GENOMIC DNA]</scope>
    <source>
        <strain evidence="4">TBRC 1276</strain>
    </source>
</reference>
<evidence type="ECO:0000313" key="3">
    <source>
        <dbReference type="EMBL" id="MFC4006133.1"/>
    </source>
</evidence>
<gene>
    <name evidence="3" type="ORF">ACFOY2_02795</name>
</gene>
<comment type="caution">
    <text evidence="3">The sequence shown here is derived from an EMBL/GenBank/DDBJ whole genome shotgun (WGS) entry which is preliminary data.</text>
</comment>
<dbReference type="InterPro" id="IPR000086">
    <property type="entry name" value="NUDIX_hydrolase_dom"/>
</dbReference>
<keyword evidence="1" id="KW-0378">Hydrolase</keyword>